<keyword evidence="9" id="KW-1185">Reference proteome</keyword>
<evidence type="ECO:0000256" key="2">
    <source>
        <dbReference type="ARBA" id="ARBA00012438"/>
    </source>
</evidence>
<accession>A0A4P6L3E0</accession>
<reference evidence="8 9" key="1">
    <citation type="submission" date="2019-02" db="EMBL/GenBank/DDBJ databases">
        <title>Draft Genome Sequences of Six Type Strains of the Genus Massilia.</title>
        <authorList>
            <person name="Miess H."/>
            <person name="Frediansyhah A."/>
            <person name="Gross H."/>
        </authorList>
    </citation>
    <scope>NUCLEOTIDE SEQUENCE [LARGE SCALE GENOMIC DNA]</scope>
    <source>
        <strain evidence="8 9">DSM 17473</strain>
    </source>
</reference>
<proteinExistence type="predicted"/>
<dbReference type="CDD" id="cd00130">
    <property type="entry name" value="PAS"/>
    <property type="match status" value="2"/>
</dbReference>
<dbReference type="PANTHER" id="PTHR43304">
    <property type="entry name" value="PHYTOCHROME-LIKE PROTEIN CPH1"/>
    <property type="match status" value="1"/>
</dbReference>
<evidence type="ECO:0000256" key="5">
    <source>
        <dbReference type="ARBA" id="ARBA00022777"/>
    </source>
</evidence>
<dbReference type="SMART" id="SM00086">
    <property type="entry name" value="PAC"/>
    <property type="match status" value="2"/>
</dbReference>
<evidence type="ECO:0000259" key="7">
    <source>
        <dbReference type="PROSITE" id="PS50112"/>
    </source>
</evidence>
<protein>
    <recommendedName>
        <fullName evidence="2">histidine kinase</fullName>
        <ecNumber evidence="2">2.7.13.3</ecNumber>
    </recommendedName>
</protein>
<dbReference type="EMBL" id="CP035913">
    <property type="protein sequence ID" value="QBE65795.1"/>
    <property type="molecule type" value="Genomic_DNA"/>
</dbReference>
<dbReference type="GO" id="GO:0004673">
    <property type="term" value="F:protein histidine kinase activity"/>
    <property type="evidence" value="ECO:0007669"/>
    <property type="project" value="UniProtKB-EC"/>
</dbReference>
<evidence type="ECO:0000313" key="8">
    <source>
        <dbReference type="EMBL" id="QBE65795.1"/>
    </source>
</evidence>
<evidence type="ECO:0000256" key="4">
    <source>
        <dbReference type="ARBA" id="ARBA00022679"/>
    </source>
</evidence>
<keyword evidence="5" id="KW-0418">Kinase</keyword>
<dbReference type="Proteomes" id="UP000290637">
    <property type="component" value="Chromosome"/>
</dbReference>
<evidence type="ECO:0000256" key="6">
    <source>
        <dbReference type="SAM" id="MobiDB-lite"/>
    </source>
</evidence>
<dbReference type="InterPro" id="IPR001610">
    <property type="entry name" value="PAC"/>
</dbReference>
<dbReference type="KEGG" id="plue:EWM63_24780"/>
<evidence type="ECO:0000256" key="1">
    <source>
        <dbReference type="ARBA" id="ARBA00000085"/>
    </source>
</evidence>
<keyword evidence="3" id="KW-0597">Phosphoprotein</keyword>
<dbReference type="InterPro" id="IPR035965">
    <property type="entry name" value="PAS-like_dom_sf"/>
</dbReference>
<dbReference type="InterPro" id="IPR000014">
    <property type="entry name" value="PAS"/>
</dbReference>
<name>A0A4P6L3E0_9BURK</name>
<feature type="region of interest" description="Disordered" evidence="6">
    <location>
        <begin position="1"/>
        <end position="32"/>
    </location>
</feature>
<dbReference type="InterPro" id="IPR013655">
    <property type="entry name" value="PAS_fold_3"/>
</dbReference>
<sequence length="265" mass="30687">MQRVPRAVLDKSNRRPEMSHPHWIPPAVSDPANQDRARSWLIIPDLLSVIDMPTATFDHVNPAWTRVLGWDERDVTGQHYAQFVHPEDRAASEAAFRQVRDGEPILNFENRYRHKDGSYRWLSWAAVPEGSKLFSRALDVTVHKAAMRELAERTIEHEQIWQLSQDLLGVTDSSGRWISVNPAFSRIFGWDTEALLGRTSEWLEHPDDREQTRQEIRKLGKGDTTIKFENRFRAKDGSYRWLCWNAVPHGGRVFCVARDVTDEHG</sequence>
<keyword evidence="4" id="KW-0808">Transferase</keyword>
<gene>
    <name evidence="8" type="ORF">EWM63_24780</name>
</gene>
<feature type="compositionally biased region" description="Basic and acidic residues" evidence="6">
    <location>
        <begin position="8"/>
        <end position="20"/>
    </location>
</feature>
<dbReference type="PROSITE" id="PS50112">
    <property type="entry name" value="PAS"/>
    <property type="match status" value="2"/>
</dbReference>
<dbReference type="InterPro" id="IPR052162">
    <property type="entry name" value="Sensor_kinase/Photoreceptor"/>
</dbReference>
<evidence type="ECO:0000256" key="3">
    <source>
        <dbReference type="ARBA" id="ARBA00022553"/>
    </source>
</evidence>
<feature type="domain" description="PAS" evidence="7">
    <location>
        <begin position="59"/>
        <end position="103"/>
    </location>
</feature>
<dbReference type="EC" id="2.7.13.3" evidence="2"/>
<comment type="catalytic activity">
    <reaction evidence="1">
        <text>ATP + protein L-histidine = ADP + protein N-phospho-L-histidine.</text>
        <dbReference type="EC" id="2.7.13.3"/>
    </reaction>
</comment>
<dbReference type="PANTHER" id="PTHR43304:SF1">
    <property type="entry name" value="PAC DOMAIN-CONTAINING PROTEIN"/>
    <property type="match status" value="1"/>
</dbReference>
<dbReference type="AlphaFoldDB" id="A0A4P6L3E0"/>
<dbReference type="OrthoDB" id="5571399at2"/>
<feature type="domain" description="PAS" evidence="7">
    <location>
        <begin position="170"/>
        <end position="223"/>
    </location>
</feature>
<organism evidence="8 9">
    <name type="scientific">Pseudoduganella lutea</name>
    <dbReference type="NCBI Taxonomy" id="321985"/>
    <lineage>
        <taxon>Bacteria</taxon>
        <taxon>Pseudomonadati</taxon>
        <taxon>Pseudomonadota</taxon>
        <taxon>Betaproteobacteria</taxon>
        <taxon>Burkholderiales</taxon>
        <taxon>Oxalobacteraceae</taxon>
        <taxon>Telluria group</taxon>
        <taxon>Pseudoduganella</taxon>
    </lineage>
</organism>
<dbReference type="Pfam" id="PF08447">
    <property type="entry name" value="PAS_3"/>
    <property type="match status" value="2"/>
</dbReference>
<dbReference type="SUPFAM" id="SSF55785">
    <property type="entry name" value="PYP-like sensor domain (PAS domain)"/>
    <property type="match status" value="2"/>
</dbReference>
<dbReference type="Gene3D" id="3.30.450.20">
    <property type="entry name" value="PAS domain"/>
    <property type="match status" value="2"/>
</dbReference>
<dbReference type="SMART" id="SM00091">
    <property type="entry name" value="PAS"/>
    <property type="match status" value="2"/>
</dbReference>
<evidence type="ECO:0000313" key="9">
    <source>
        <dbReference type="Proteomes" id="UP000290637"/>
    </source>
</evidence>
<dbReference type="NCBIfam" id="TIGR00229">
    <property type="entry name" value="sensory_box"/>
    <property type="match status" value="2"/>
</dbReference>